<dbReference type="SUPFAM" id="SSF52317">
    <property type="entry name" value="Class I glutamine amidotransferase-like"/>
    <property type="match status" value="1"/>
</dbReference>
<name>A0A8H7C1D4_AGABI</name>
<dbReference type="PROSITE" id="PS00699">
    <property type="entry name" value="NITROGENASE_1_1"/>
    <property type="match status" value="1"/>
</dbReference>
<dbReference type="CDD" id="cd01741">
    <property type="entry name" value="GATase1_1"/>
    <property type="match status" value="1"/>
</dbReference>
<dbReference type="Proteomes" id="UP000629468">
    <property type="component" value="Unassembled WGS sequence"/>
</dbReference>
<dbReference type="InterPro" id="IPR000318">
    <property type="entry name" value="Nase_comp1_CS"/>
</dbReference>
<proteinExistence type="predicted"/>
<dbReference type="GO" id="GO:0005829">
    <property type="term" value="C:cytosol"/>
    <property type="evidence" value="ECO:0007669"/>
    <property type="project" value="TreeGrafter"/>
</dbReference>
<dbReference type="InterPro" id="IPR029062">
    <property type="entry name" value="Class_I_gatase-like"/>
</dbReference>
<dbReference type="AlphaFoldDB" id="A0A8H7C1D4"/>
<protein>
    <recommendedName>
        <fullName evidence="1">Glutamine amidotransferase domain-containing protein</fullName>
    </recommendedName>
</protein>
<dbReference type="PANTHER" id="PTHR42695">
    <property type="entry name" value="GLUTAMINE AMIDOTRANSFERASE YLR126C-RELATED"/>
    <property type="match status" value="1"/>
</dbReference>
<comment type="caution">
    <text evidence="2">The sequence shown here is derived from an EMBL/GenBank/DDBJ whole genome shotgun (WGS) entry which is preliminary data.</text>
</comment>
<gene>
    <name evidence="2" type="ORF">Agabi119p4_11207</name>
</gene>
<evidence type="ECO:0000313" key="3">
    <source>
        <dbReference type="Proteomes" id="UP000629468"/>
    </source>
</evidence>
<sequence>MTLFIPPLRTIRVALLVCGEFSKRITAEHGDYHSMFRRWLKNSLPPRSGITLSLEPYNVFQEKYPRHDQLPKYDAVMITGSPADAGSNVPWITRLVDFVRHVVDYHPQTRVYGICLGHQIVSRALGGRVERNEIGWEIGPGIVHTTDVGSLIFGVNKLGMQQIHRDHAPLAPLSDSATSGDIHVLGSSCKTENQGLVKFYPLPPDLDVTRSNIMEHVHILTVQGHPEFTPSIVTSLTNEILGEGLISSTMARDVHKQNQLVGRVPFGGTSKMPDGAKIIPTQKVIILDVTDRPAYYHNFVPNFSHRCGNTAYGVCLLFLISNKIQILHGPLGCWGSATPANSTTVYAEDFRAPINSSHLIDFIQKRSPLYRYEDLRYLFRIPNLESRSGWQSRKERTRPH</sequence>
<dbReference type="GO" id="GO:0005634">
    <property type="term" value="C:nucleus"/>
    <property type="evidence" value="ECO:0007669"/>
    <property type="project" value="TreeGrafter"/>
</dbReference>
<dbReference type="PANTHER" id="PTHR42695:SF5">
    <property type="entry name" value="GLUTAMINE AMIDOTRANSFERASE YLR126C-RELATED"/>
    <property type="match status" value="1"/>
</dbReference>
<dbReference type="Pfam" id="PF00117">
    <property type="entry name" value="GATase"/>
    <property type="match status" value="1"/>
</dbReference>
<accession>A0A8H7C1D4</accession>
<feature type="domain" description="Glutamine amidotransferase" evidence="1">
    <location>
        <begin position="50"/>
        <end position="231"/>
    </location>
</feature>
<dbReference type="Gene3D" id="3.40.50.880">
    <property type="match status" value="1"/>
</dbReference>
<dbReference type="PROSITE" id="PS51273">
    <property type="entry name" value="GATASE_TYPE_1"/>
    <property type="match status" value="1"/>
</dbReference>
<dbReference type="InterPro" id="IPR044992">
    <property type="entry name" value="ChyE-like"/>
</dbReference>
<organism evidence="2 3">
    <name type="scientific">Agaricus bisporus var. burnettii</name>
    <dbReference type="NCBI Taxonomy" id="192524"/>
    <lineage>
        <taxon>Eukaryota</taxon>
        <taxon>Fungi</taxon>
        <taxon>Dikarya</taxon>
        <taxon>Basidiomycota</taxon>
        <taxon>Agaricomycotina</taxon>
        <taxon>Agaricomycetes</taxon>
        <taxon>Agaricomycetidae</taxon>
        <taxon>Agaricales</taxon>
        <taxon>Agaricineae</taxon>
        <taxon>Agaricaceae</taxon>
        <taxon>Agaricus</taxon>
    </lineage>
</organism>
<dbReference type="InterPro" id="IPR017926">
    <property type="entry name" value="GATASE"/>
</dbReference>
<dbReference type="EMBL" id="JABXXO010000015">
    <property type="protein sequence ID" value="KAF7760531.1"/>
    <property type="molecule type" value="Genomic_DNA"/>
</dbReference>
<evidence type="ECO:0000313" key="2">
    <source>
        <dbReference type="EMBL" id="KAF7760531.1"/>
    </source>
</evidence>
<reference evidence="2 3" key="1">
    <citation type="journal article" name="Sci. Rep.">
        <title>Telomere-to-telomere assembled and centromere annotated genomes of the two main subspecies of the button mushroom Agaricus bisporus reveal especially polymorphic chromosome ends.</title>
        <authorList>
            <person name="Sonnenberg A.S.M."/>
            <person name="Sedaghat-Telgerd N."/>
            <person name="Lavrijssen B."/>
            <person name="Ohm R.A."/>
            <person name="Hendrickx P.M."/>
            <person name="Scholtmeijer K."/>
            <person name="Baars J.J.P."/>
            <person name="van Peer A."/>
        </authorList>
    </citation>
    <scope>NUCLEOTIDE SEQUENCE [LARGE SCALE GENOMIC DNA]</scope>
    <source>
        <strain evidence="2 3">H119_p4</strain>
    </source>
</reference>
<evidence type="ECO:0000259" key="1">
    <source>
        <dbReference type="Pfam" id="PF00117"/>
    </source>
</evidence>